<accession>A0A1U7XQN8</accession>
<reference evidence="1" key="1">
    <citation type="journal article" date="2013" name="Genome Biol.">
        <title>Reference genomes and transcriptomes of Nicotiana sylvestris and Nicotiana tomentosiformis.</title>
        <authorList>
            <person name="Sierro N."/>
            <person name="Battey J.N."/>
            <person name="Ouadi S."/>
            <person name="Bovet L."/>
            <person name="Goepfert S."/>
            <person name="Bakaher N."/>
            <person name="Peitsch M.C."/>
            <person name="Ivanov N.V."/>
        </authorList>
    </citation>
    <scope>NUCLEOTIDE SEQUENCE [LARGE SCALE GENOMIC DNA]</scope>
</reference>
<keyword evidence="1" id="KW-1185">Reference proteome</keyword>
<name>A0A1U7XQN8_NICSY</name>
<proteinExistence type="predicted"/>
<dbReference type="AlphaFoldDB" id="A0A1U7XQN8"/>
<dbReference type="RefSeq" id="XP_009788800.1">
    <property type="nucleotide sequence ID" value="XM_009790498.1"/>
</dbReference>
<gene>
    <name evidence="2" type="primary">LOC104236555</name>
</gene>
<reference evidence="2" key="2">
    <citation type="submission" date="2025-08" db="UniProtKB">
        <authorList>
            <consortium name="RefSeq"/>
        </authorList>
    </citation>
    <scope>IDENTIFICATION</scope>
    <source>
        <tissue evidence="2">Leaf</tissue>
    </source>
</reference>
<protein>
    <submittedName>
        <fullName evidence="2">Uncharacterized protein LOC104236555</fullName>
    </submittedName>
</protein>
<evidence type="ECO:0000313" key="2">
    <source>
        <dbReference type="RefSeq" id="XP_009788800.1"/>
    </source>
</evidence>
<evidence type="ECO:0000313" key="1">
    <source>
        <dbReference type="Proteomes" id="UP000189701"/>
    </source>
</evidence>
<dbReference type="Proteomes" id="UP000189701">
    <property type="component" value="Unplaced"/>
</dbReference>
<sequence length="61" mass="7045">MFSELSLQRKKRRMMEFFKTCCTFSKPKPKPPIVAESYSLSMKFAAFALVDCLSFLDSLNV</sequence>
<organism evidence="1 2">
    <name type="scientific">Nicotiana sylvestris</name>
    <name type="common">Wood tobacco</name>
    <name type="synonym">South American tobacco</name>
    <dbReference type="NCBI Taxonomy" id="4096"/>
    <lineage>
        <taxon>Eukaryota</taxon>
        <taxon>Viridiplantae</taxon>
        <taxon>Streptophyta</taxon>
        <taxon>Embryophyta</taxon>
        <taxon>Tracheophyta</taxon>
        <taxon>Spermatophyta</taxon>
        <taxon>Magnoliopsida</taxon>
        <taxon>eudicotyledons</taxon>
        <taxon>Gunneridae</taxon>
        <taxon>Pentapetalae</taxon>
        <taxon>asterids</taxon>
        <taxon>lamiids</taxon>
        <taxon>Solanales</taxon>
        <taxon>Solanaceae</taxon>
        <taxon>Nicotianoideae</taxon>
        <taxon>Nicotianeae</taxon>
        <taxon>Nicotiana</taxon>
    </lineage>
</organism>